<reference evidence="3 4" key="2">
    <citation type="submission" date="2016-08" db="EMBL/GenBank/DDBJ databases">
        <title>Orenia metallireducens sp. nov. strain Z6, a Novel Metal-reducing Firmicute from the Deep Subsurface.</title>
        <authorList>
            <person name="Maxim B.I."/>
            <person name="Kenneth K."/>
            <person name="Flynn T.M."/>
            <person name="Oloughlin E.J."/>
            <person name="Locke R.A."/>
            <person name="Weber J.R."/>
            <person name="Egan S.M."/>
            <person name="Mackie R.I."/>
            <person name="Cann I.K."/>
        </authorList>
    </citation>
    <scope>NUCLEOTIDE SEQUENCE [LARGE SCALE GENOMIC DNA]</scope>
    <source>
        <strain evidence="3 4">Z6</strain>
    </source>
</reference>
<name>A0A1C0ACZ5_9FIRM</name>
<dbReference type="AlphaFoldDB" id="A0A1C0ACZ5"/>
<feature type="domain" description="Transcription regulator TrmB C-terminal" evidence="2">
    <location>
        <begin position="107"/>
        <end position="214"/>
    </location>
</feature>
<dbReference type="CDD" id="cd09124">
    <property type="entry name" value="PLDc_like_TrmB_middle"/>
    <property type="match status" value="1"/>
</dbReference>
<evidence type="ECO:0000259" key="1">
    <source>
        <dbReference type="Pfam" id="PF01978"/>
    </source>
</evidence>
<comment type="caution">
    <text evidence="3">The sequence shown here is derived from an EMBL/GenBank/DDBJ whole genome shotgun (WGS) entry which is preliminary data.</text>
</comment>
<dbReference type="PANTHER" id="PTHR34293:SF1">
    <property type="entry name" value="HTH-TYPE TRANSCRIPTIONAL REGULATOR TRMBL2"/>
    <property type="match status" value="1"/>
</dbReference>
<dbReference type="RefSeq" id="WP_068714618.1">
    <property type="nucleotide sequence ID" value="NZ_LWDV01000005.1"/>
</dbReference>
<dbReference type="SUPFAM" id="SSF46785">
    <property type="entry name" value="Winged helix' DNA-binding domain"/>
    <property type="match status" value="1"/>
</dbReference>
<dbReference type="Pfam" id="PF11495">
    <property type="entry name" value="Regulator_TrmB"/>
    <property type="match status" value="1"/>
</dbReference>
<gene>
    <name evidence="3" type="ORF">U472_01005</name>
</gene>
<proteinExistence type="predicted"/>
<keyword evidence="4" id="KW-1185">Reference proteome</keyword>
<dbReference type="OrthoDB" id="1493540at2"/>
<organism evidence="3 4">
    <name type="scientific">Orenia metallireducens</name>
    <dbReference type="NCBI Taxonomy" id="1413210"/>
    <lineage>
        <taxon>Bacteria</taxon>
        <taxon>Bacillati</taxon>
        <taxon>Bacillota</taxon>
        <taxon>Clostridia</taxon>
        <taxon>Halanaerobiales</taxon>
        <taxon>Halobacteroidaceae</taxon>
        <taxon>Orenia</taxon>
    </lineage>
</organism>
<dbReference type="InterPro" id="IPR036390">
    <property type="entry name" value="WH_DNA-bd_sf"/>
</dbReference>
<feature type="domain" description="Transcription regulator TrmB N-terminal" evidence="1">
    <location>
        <begin position="9"/>
        <end position="73"/>
    </location>
</feature>
<evidence type="ECO:0000313" key="4">
    <source>
        <dbReference type="Proteomes" id="UP000093514"/>
    </source>
</evidence>
<evidence type="ECO:0000259" key="2">
    <source>
        <dbReference type="Pfam" id="PF11495"/>
    </source>
</evidence>
<dbReference type="InterPro" id="IPR036388">
    <property type="entry name" value="WH-like_DNA-bd_sf"/>
</dbReference>
<dbReference type="EMBL" id="LWDV01000005">
    <property type="protein sequence ID" value="OCL28496.1"/>
    <property type="molecule type" value="Genomic_DNA"/>
</dbReference>
<reference evidence="4" key="1">
    <citation type="submission" date="2016-07" db="EMBL/GenBank/DDBJ databases">
        <authorList>
            <person name="Florea S."/>
            <person name="Webb J.S."/>
            <person name="Jaromczyk J."/>
            <person name="Schardl C.L."/>
        </authorList>
    </citation>
    <scope>NUCLEOTIDE SEQUENCE [LARGE SCALE GENOMIC DNA]</scope>
    <source>
        <strain evidence="4">Z6</strain>
    </source>
</reference>
<dbReference type="Gene3D" id="1.10.10.10">
    <property type="entry name" value="Winged helix-like DNA-binding domain superfamily/Winged helix DNA-binding domain"/>
    <property type="match status" value="1"/>
</dbReference>
<dbReference type="Pfam" id="PF01978">
    <property type="entry name" value="TrmB"/>
    <property type="match status" value="1"/>
</dbReference>
<sequence length="233" mass="26811">MDIQELLTYFNLTRQEATIYISLTINGAMTGYEVAKETGISRSNVYTNLASLVEKGAAYLIEDKAKKYTPVPIDEFCNNKIRQMKELKVKLIENMPKRQEENNGYITVKGKINILDKIKNMISKAKERIYISLSNEVMEIILPYLKESISKGLKVVIISERPLQLEGAVIYYAKREEFQIRLIVDSTKVLTGEIIDENNSTCLYSKKQNLVNLFKESLKNEIKLIELTNRKDD</sequence>
<dbReference type="InterPro" id="IPR002831">
    <property type="entry name" value="Tscrpt_reg_TrmB_N"/>
</dbReference>
<protein>
    <submittedName>
        <fullName evidence="3">TrmB family transcriptional regulator</fullName>
    </submittedName>
</protein>
<dbReference type="InterPro" id="IPR051797">
    <property type="entry name" value="TrmB-like"/>
</dbReference>
<accession>A0A1C0ACZ5</accession>
<evidence type="ECO:0000313" key="3">
    <source>
        <dbReference type="EMBL" id="OCL28496.1"/>
    </source>
</evidence>
<dbReference type="InterPro" id="IPR021586">
    <property type="entry name" value="Tscrpt_reg_TrmB_C"/>
</dbReference>
<dbReference type="PANTHER" id="PTHR34293">
    <property type="entry name" value="HTH-TYPE TRANSCRIPTIONAL REGULATOR TRMBL2"/>
    <property type="match status" value="1"/>
</dbReference>
<dbReference type="Proteomes" id="UP000093514">
    <property type="component" value="Unassembled WGS sequence"/>
</dbReference>